<dbReference type="CDD" id="cd18614">
    <property type="entry name" value="GH130"/>
    <property type="match status" value="1"/>
</dbReference>
<evidence type="ECO:0000256" key="3">
    <source>
        <dbReference type="ARBA" id="ARBA00024356"/>
    </source>
</evidence>
<dbReference type="Pfam" id="PF04041">
    <property type="entry name" value="Glyco_hydro_130"/>
    <property type="match status" value="1"/>
</dbReference>
<dbReference type="Proteomes" id="UP000179352">
    <property type="component" value="Unassembled WGS sequence"/>
</dbReference>
<feature type="region of interest" description="Disordered" evidence="4">
    <location>
        <begin position="1"/>
        <end position="24"/>
    </location>
</feature>
<dbReference type="STRING" id="1801770.A3A01_00250"/>
<comment type="caution">
    <text evidence="5">The sequence shown here is derived from an EMBL/GenBank/DDBJ whole genome shotgun (WGS) entry which is preliminary data.</text>
</comment>
<reference evidence="5 6" key="1">
    <citation type="journal article" date="2016" name="Nat. Commun.">
        <title>Thousands of microbial genomes shed light on interconnected biogeochemical processes in an aquifer system.</title>
        <authorList>
            <person name="Anantharaman K."/>
            <person name="Brown C.T."/>
            <person name="Hug L.A."/>
            <person name="Sharon I."/>
            <person name="Castelle C.J."/>
            <person name="Probst A.J."/>
            <person name="Thomas B.C."/>
            <person name="Singh A."/>
            <person name="Wilkins M.J."/>
            <person name="Karaoz U."/>
            <person name="Brodie E.L."/>
            <person name="Williams K.H."/>
            <person name="Hubbard S.S."/>
            <person name="Banfield J.F."/>
        </authorList>
    </citation>
    <scope>NUCLEOTIDE SEQUENCE [LARGE SCALE GENOMIC DNA]</scope>
</reference>
<keyword evidence="2" id="KW-0808">Transferase</keyword>
<name>A0A1F6WWD3_9BACT</name>
<evidence type="ECO:0000313" key="6">
    <source>
        <dbReference type="Proteomes" id="UP000179352"/>
    </source>
</evidence>
<evidence type="ECO:0008006" key="7">
    <source>
        <dbReference type="Google" id="ProtNLM"/>
    </source>
</evidence>
<organism evidence="5 6">
    <name type="scientific">Candidatus Nomurabacteria bacterium RIFCSPLOWO2_01_FULL_39_17</name>
    <dbReference type="NCBI Taxonomy" id="1801770"/>
    <lineage>
        <taxon>Bacteria</taxon>
        <taxon>Candidatus Nomuraibacteriota</taxon>
    </lineage>
</organism>
<keyword evidence="1" id="KW-0328">Glycosyltransferase</keyword>
<dbReference type="Gene3D" id="2.115.10.20">
    <property type="entry name" value="Glycosyl hydrolase domain, family 43"/>
    <property type="match status" value="1"/>
</dbReference>
<evidence type="ECO:0000313" key="5">
    <source>
        <dbReference type="EMBL" id="OGI86207.1"/>
    </source>
</evidence>
<evidence type="ECO:0000256" key="4">
    <source>
        <dbReference type="SAM" id="MobiDB-lite"/>
    </source>
</evidence>
<evidence type="ECO:0000256" key="2">
    <source>
        <dbReference type="ARBA" id="ARBA00022679"/>
    </source>
</evidence>
<dbReference type="InterPro" id="IPR023296">
    <property type="entry name" value="Glyco_hydro_beta-prop_sf"/>
</dbReference>
<evidence type="ECO:0000256" key="1">
    <source>
        <dbReference type="ARBA" id="ARBA00022676"/>
    </source>
</evidence>
<comment type="similarity">
    <text evidence="3">Belongs to the glycosyl hydrolase 130 family.</text>
</comment>
<dbReference type="EMBL" id="MFUU01000007">
    <property type="protein sequence ID" value="OGI86207.1"/>
    <property type="molecule type" value="Genomic_DNA"/>
</dbReference>
<sequence length="389" mass="44270">MVKAVKKTKKKIVKKPIKKSGKSVKSLKKSAKRKVLKKLPLKLKKSLNNPIVEPSSYPWESEAVFNPAALLHDGRVHLFYRALGHDGISRIGYTSSKDGIHFEGRLPYPVYVAENVEEAMAQHPYTSPARLVYDTTLYASGGGWGGCEDPRAVKINGRVYVTFNMFNGWDSMRVAFISIDEKDLTDRKWNWSNFAYLSRPSDRQKNWVLFPEKIHGKFALFHNLDKGDPSRVHIAYLDELNMNQAPSQKEAPDPHTLPDHIVAWHNRTRSASAPPIKTSDGWLLFYHAMDKDDPNRYKVGALLLDLKDPTKVLYRASRPILEPDLWYENDWKPGIVYVSGAVVKDKTLFLYYGGGDKRIAVAYINLKEFLHKLKSGENAVFSKRSALRA</sequence>
<dbReference type="SUPFAM" id="SSF75005">
    <property type="entry name" value="Arabinanase/levansucrase/invertase"/>
    <property type="match status" value="1"/>
</dbReference>
<dbReference type="PANTHER" id="PTHR34106:SF5">
    <property type="entry name" value="GLYCOSIDASE"/>
    <property type="match status" value="1"/>
</dbReference>
<protein>
    <recommendedName>
        <fullName evidence="7">Glycosidase</fullName>
    </recommendedName>
</protein>
<dbReference type="GO" id="GO:0016757">
    <property type="term" value="F:glycosyltransferase activity"/>
    <property type="evidence" value="ECO:0007669"/>
    <property type="project" value="UniProtKB-KW"/>
</dbReference>
<gene>
    <name evidence="5" type="ORF">A3A01_00250</name>
</gene>
<dbReference type="PANTHER" id="PTHR34106">
    <property type="entry name" value="GLYCOSIDASE"/>
    <property type="match status" value="1"/>
</dbReference>
<accession>A0A1F6WWD3</accession>
<proteinExistence type="inferred from homology"/>
<dbReference type="InterPro" id="IPR007184">
    <property type="entry name" value="Mannoside_phosphorylase"/>
</dbReference>
<dbReference type="AlphaFoldDB" id="A0A1F6WWD3"/>